<evidence type="ECO:0000259" key="1">
    <source>
        <dbReference type="PROSITE" id="PS50943"/>
    </source>
</evidence>
<reference evidence="2 3" key="1">
    <citation type="submission" date="2019-01" db="EMBL/GenBank/DDBJ databases">
        <title>Genome sequencing of strain FW100M-8.</title>
        <authorList>
            <person name="Heo J."/>
            <person name="Kim S.-J."/>
            <person name="Kim J.-S."/>
            <person name="Hong S.-B."/>
            <person name="Kwon S.-W."/>
        </authorList>
    </citation>
    <scope>NUCLEOTIDE SEQUENCE [LARGE SCALE GENOMIC DNA]</scope>
    <source>
        <strain evidence="2 3">FW100M-8</strain>
    </source>
</reference>
<dbReference type="Pfam" id="PF01381">
    <property type="entry name" value="HTH_3"/>
    <property type="match status" value="1"/>
</dbReference>
<protein>
    <submittedName>
        <fullName evidence="2">XRE family transcriptional regulator</fullName>
    </submittedName>
</protein>
<dbReference type="AlphaFoldDB" id="A0A4V0YH65"/>
<gene>
    <name evidence="2" type="ORF">ET445_10035</name>
</gene>
<organism evidence="2 3">
    <name type="scientific">Agromyces protaetiae</name>
    <dbReference type="NCBI Taxonomy" id="2509455"/>
    <lineage>
        <taxon>Bacteria</taxon>
        <taxon>Bacillati</taxon>
        <taxon>Actinomycetota</taxon>
        <taxon>Actinomycetes</taxon>
        <taxon>Micrococcales</taxon>
        <taxon>Microbacteriaceae</taxon>
        <taxon>Agromyces</taxon>
    </lineage>
</organism>
<dbReference type="SMART" id="SM00530">
    <property type="entry name" value="HTH_XRE"/>
    <property type="match status" value="1"/>
</dbReference>
<dbReference type="Proteomes" id="UP000291259">
    <property type="component" value="Chromosome"/>
</dbReference>
<dbReference type="KEGG" id="agf:ET445_10035"/>
<evidence type="ECO:0000313" key="3">
    <source>
        <dbReference type="Proteomes" id="UP000291259"/>
    </source>
</evidence>
<name>A0A4V0YH65_9MICO</name>
<keyword evidence="3" id="KW-1185">Reference proteome</keyword>
<dbReference type="Gene3D" id="1.10.260.40">
    <property type="entry name" value="lambda repressor-like DNA-binding domains"/>
    <property type="match status" value="1"/>
</dbReference>
<dbReference type="OrthoDB" id="4990661at2"/>
<dbReference type="CDD" id="cd00093">
    <property type="entry name" value="HTH_XRE"/>
    <property type="match status" value="1"/>
</dbReference>
<evidence type="ECO:0000313" key="2">
    <source>
        <dbReference type="EMBL" id="QAY73631.1"/>
    </source>
</evidence>
<accession>A0A4V0YH65</accession>
<dbReference type="SUPFAM" id="SSF47413">
    <property type="entry name" value="lambda repressor-like DNA-binding domains"/>
    <property type="match status" value="1"/>
</dbReference>
<dbReference type="GO" id="GO:0003677">
    <property type="term" value="F:DNA binding"/>
    <property type="evidence" value="ECO:0007669"/>
    <property type="project" value="InterPro"/>
</dbReference>
<sequence length="100" mass="10535">MPSPQSAAARILGERVKDARTAKGLSQEDAAALAEMHVTNFGKIERGQANPSLTTIVRIAGVLEIDPGTLVRGIKLGDLPPRSHQLTATDLIKARKAQAG</sequence>
<dbReference type="EMBL" id="CP035491">
    <property type="protein sequence ID" value="QAY73631.1"/>
    <property type="molecule type" value="Genomic_DNA"/>
</dbReference>
<dbReference type="RefSeq" id="WP_129191085.1">
    <property type="nucleotide sequence ID" value="NZ_CP035491.1"/>
</dbReference>
<proteinExistence type="predicted"/>
<feature type="domain" description="HTH cro/C1-type" evidence="1">
    <location>
        <begin position="16"/>
        <end position="70"/>
    </location>
</feature>
<dbReference type="InterPro" id="IPR001387">
    <property type="entry name" value="Cro/C1-type_HTH"/>
</dbReference>
<dbReference type="InterPro" id="IPR010982">
    <property type="entry name" value="Lambda_DNA-bd_dom_sf"/>
</dbReference>
<dbReference type="PROSITE" id="PS50943">
    <property type="entry name" value="HTH_CROC1"/>
    <property type="match status" value="1"/>
</dbReference>